<sequence length="121" mass="13808">MNNKEIVLAFYEEVFNAHDLSNVERYVREDYIQHNPTVEDGRAGFVRFAEKFLSMDPKGEIVKTAAEGDMVFVFFKCTMGNSMVNKVCDIYCLEDGMLAEHWDIIEHDVGDVESVNGNGLF</sequence>
<feature type="domain" description="SnoaL-like" evidence="1">
    <location>
        <begin position="7"/>
        <end position="101"/>
    </location>
</feature>
<keyword evidence="3" id="KW-1185">Reference proteome</keyword>
<dbReference type="SUPFAM" id="SSF54427">
    <property type="entry name" value="NTF2-like"/>
    <property type="match status" value="1"/>
</dbReference>
<dbReference type="InterPro" id="IPR009959">
    <property type="entry name" value="Cyclase_SnoaL-like"/>
</dbReference>
<evidence type="ECO:0000313" key="3">
    <source>
        <dbReference type="Proteomes" id="UP000712527"/>
    </source>
</evidence>
<evidence type="ECO:0000259" key="1">
    <source>
        <dbReference type="Pfam" id="PF12680"/>
    </source>
</evidence>
<name>A0ABS2F2K9_9ACTN</name>
<evidence type="ECO:0000313" key="2">
    <source>
        <dbReference type="EMBL" id="MBM6775190.1"/>
    </source>
</evidence>
<dbReference type="EMBL" id="JACSNQ010000012">
    <property type="protein sequence ID" value="MBM6775190.1"/>
    <property type="molecule type" value="Genomic_DNA"/>
</dbReference>
<gene>
    <name evidence="2" type="ORF">H9X80_06495</name>
</gene>
<accession>A0ABS2F2K9</accession>
<dbReference type="Pfam" id="PF12680">
    <property type="entry name" value="SnoaL_2"/>
    <property type="match status" value="1"/>
</dbReference>
<proteinExistence type="predicted"/>
<organism evidence="2 3">
    <name type="scientific">Olsenella profusa</name>
    <dbReference type="NCBI Taxonomy" id="138595"/>
    <lineage>
        <taxon>Bacteria</taxon>
        <taxon>Bacillati</taxon>
        <taxon>Actinomycetota</taxon>
        <taxon>Coriobacteriia</taxon>
        <taxon>Coriobacteriales</taxon>
        <taxon>Atopobiaceae</taxon>
        <taxon>Olsenella</taxon>
    </lineage>
</organism>
<comment type="caution">
    <text evidence="2">The sequence shown here is derived from an EMBL/GenBank/DDBJ whole genome shotgun (WGS) entry which is preliminary data.</text>
</comment>
<dbReference type="InterPro" id="IPR032710">
    <property type="entry name" value="NTF2-like_dom_sf"/>
</dbReference>
<dbReference type="PANTHER" id="PTHR38436">
    <property type="entry name" value="POLYKETIDE CYCLASE SNOAL-LIKE DOMAIN"/>
    <property type="match status" value="1"/>
</dbReference>
<reference evidence="2 3" key="1">
    <citation type="journal article" date="2021" name="Sci. Rep.">
        <title>The distribution of antibiotic resistance genes in chicken gut microbiota commensals.</title>
        <authorList>
            <person name="Juricova H."/>
            <person name="Matiasovicova J."/>
            <person name="Kubasova T."/>
            <person name="Cejkova D."/>
            <person name="Rychlik I."/>
        </authorList>
    </citation>
    <scope>NUCLEOTIDE SEQUENCE [LARGE SCALE GENOMIC DNA]</scope>
    <source>
        <strain evidence="2 3">An794</strain>
    </source>
</reference>
<dbReference type="Gene3D" id="3.10.450.50">
    <property type="match status" value="1"/>
</dbReference>
<dbReference type="PANTHER" id="PTHR38436:SF1">
    <property type="entry name" value="ESTER CYCLASE"/>
    <property type="match status" value="1"/>
</dbReference>
<protein>
    <submittedName>
        <fullName evidence="2">Nuclear transport factor 2 family protein</fullName>
    </submittedName>
</protein>
<dbReference type="InterPro" id="IPR037401">
    <property type="entry name" value="SnoaL-like"/>
</dbReference>
<dbReference type="RefSeq" id="WP_204793533.1">
    <property type="nucleotide sequence ID" value="NZ_JACSNQ010000012.1"/>
</dbReference>
<dbReference type="Proteomes" id="UP000712527">
    <property type="component" value="Unassembled WGS sequence"/>
</dbReference>